<dbReference type="Pfam" id="PF13456">
    <property type="entry name" value="RVT_3"/>
    <property type="match status" value="1"/>
</dbReference>
<dbReference type="Proteomes" id="UP000554482">
    <property type="component" value="Unassembled WGS sequence"/>
</dbReference>
<dbReference type="InterPro" id="IPR002156">
    <property type="entry name" value="RNaseH_domain"/>
</dbReference>
<proteinExistence type="predicted"/>
<evidence type="ECO:0000313" key="3">
    <source>
        <dbReference type="Proteomes" id="UP000554482"/>
    </source>
</evidence>
<dbReference type="CDD" id="cd06222">
    <property type="entry name" value="RNase_H_like"/>
    <property type="match status" value="1"/>
</dbReference>
<dbReference type="InterPro" id="IPR053151">
    <property type="entry name" value="RNase_H-like"/>
</dbReference>
<dbReference type="AlphaFoldDB" id="A0A7J6WF98"/>
<gene>
    <name evidence="2" type="ORF">FRX31_014326</name>
</gene>
<dbReference type="EMBL" id="JABWDY010016456">
    <property type="protein sequence ID" value="KAF5196089.1"/>
    <property type="molecule type" value="Genomic_DNA"/>
</dbReference>
<reference evidence="2 3" key="1">
    <citation type="submission" date="2020-06" db="EMBL/GenBank/DDBJ databases">
        <title>Transcriptomic and genomic resources for Thalictrum thalictroides and T. hernandezii: Facilitating candidate gene discovery in an emerging model plant lineage.</title>
        <authorList>
            <person name="Arias T."/>
            <person name="Riano-Pachon D.M."/>
            <person name="Di Stilio V.S."/>
        </authorList>
    </citation>
    <scope>NUCLEOTIDE SEQUENCE [LARGE SCALE GENOMIC DNA]</scope>
    <source>
        <strain evidence="3">cv. WT478/WT964</strain>
        <tissue evidence="2">Leaves</tissue>
    </source>
</reference>
<keyword evidence="3" id="KW-1185">Reference proteome</keyword>
<dbReference type="InterPro" id="IPR044730">
    <property type="entry name" value="RNase_H-like_dom_plant"/>
</dbReference>
<evidence type="ECO:0000259" key="1">
    <source>
        <dbReference type="Pfam" id="PF13456"/>
    </source>
</evidence>
<organism evidence="2 3">
    <name type="scientific">Thalictrum thalictroides</name>
    <name type="common">Rue-anemone</name>
    <name type="synonym">Anemone thalictroides</name>
    <dbReference type="NCBI Taxonomy" id="46969"/>
    <lineage>
        <taxon>Eukaryota</taxon>
        <taxon>Viridiplantae</taxon>
        <taxon>Streptophyta</taxon>
        <taxon>Embryophyta</taxon>
        <taxon>Tracheophyta</taxon>
        <taxon>Spermatophyta</taxon>
        <taxon>Magnoliopsida</taxon>
        <taxon>Ranunculales</taxon>
        <taxon>Ranunculaceae</taxon>
        <taxon>Thalictroideae</taxon>
        <taxon>Thalictrum</taxon>
    </lineage>
</organism>
<comment type="caution">
    <text evidence="2">The sequence shown here is derived from an EMBL/GenBank/DDBJ whole genome shotgun (WGS) entry which is preliminary data.</text>
</comment>
<dbReference type="PANTHER" id="PTHR47723">
    <property type="entry name" value="OS05G0353850 PROTEIN"/>
    <property type="match status" value="1"/>
</dbReference>
<dbReference type="PANTHER" id="PTHR47723:SF23">
    <property type="entry name" value="REVERSE TRANSCRIPTASE-LIKE PROTEIN"/>
    <property type="match status" value="1"/>
</dbReference>
<feature type="domain" description="RNase H type-1" evidence="1">
    <location>
        <begin position="3"/>
        <end position="121"/>
    </location>
</feature>
<name>A0A7J6WF98_THATH</name>
<protein>
    <recommendedName>
        <fullName evidence="1">RNase H type-1 domain-containing protein</fullName>
    </recommendedName>
</protein>
<evidence type="ECO:0000313" key="2">
    <source>
        <dbReference type="EMBL" id="KAF5196089.1"/>
    </source>
</evidence>
<accession>A0A7J6WF98</accession>
<dbReference type="InterPro" id="IPR036397">
    <property type="entry name" value="RNaseH_sf"/>
</dbReference>
<dbReference type="GO" id="GO:0003676">
    <property type="term" value="F:nucleic acid binding"/>
    <property type="evidence" value="ECO:0007669"/>
    <property type="project" value="InterPro"/>
</dbReference>
<dbReference type="SUPFAM" id="SSF53098">
    <property type="entry name" value="Ribonuclease H-like"/>
    <property type="match status" value="1"/>
</dbReference>
<dbReference type="Gene3D" id="3.30.420.10">
    <property type="entry name" value="Ribonuclease H-like superfamily/Ribonuclease H"/>
    <property type="match status" value="1"/>
</dbReference>
<dbReference type="InterPro" id="IPR012337">
    <property type="entry name" value="RNaseH-like_sf"/>
</dbReference>
<dbReference type="GO" id="GO:0004523">
    <property type="term" value="F:RNA-DNA hybrid ribonuclease activity"/>
    <property type="evidence" value="ECO:0007669"/>
    <property type="project" value="InterPro"/>
</dbReference>
<sequence>MLNTDGKLTKEGGSYAGILRQSDGSVVMAYHGGSKATYIGAIEIEAIQKGLEVALELKIKNIQVRTDSMEAVNCILGICTPTWRTKAMVNSINAKIGTMEGFNIKHTFRESNKAADWLTKCCGGADICKIFCNPLEKELETIVQQDAAETIYIRV</sequence>
<dbReference type="OrthoDB" id="1841727at2759"/>